<dbReference type="InterPro" id="IPR036388">
    <property type="entry name" value="WH-like_DNA-bd_sf"/>
</dbReference>
<evidence type="ECO:0000256" key="1">
    <source>
        <dbReference type="SAM" id="MobiDB-lite"/>
    </source>
</evidence>
<comment type="caution">
    <text evidence="3">The sequence shown here is derived from an EMBL/GenBank/DDBJ whole genome shotgun (WGS) entry which is preliminary data.</text>
</comment>
<reference evidence="3" key="1">
    <citation type="journal article" date="2024" name="Gigascience">
        <title>Chromosome-level genome of the poultry shaft louse Menopon gallinae provides insight into the host-switching and adaptive evolution of parasitic lice.</title>
        <authorList>
            <person name="Xu Y."/>
            <person name="Ma L."/>
            <person name="Liu S."/>
            <person name="Liang Y."/>
            <person name="Liu Q."/>
            <person name="He Z."/>
            <person name="Tian L."/>
            <person name="Duan Y."/>
            <person name="Cai W."/>
            <person name="Li H."/>
            <person name="Song F."/>
        </authorList>
    </citation>
    <scope>NUCLEOTIDE SEQUENCE</scope>
    <source>
        <strain evidence="3">Cailab_2023a</strain>
    </source>
</reference>
<gene>
    <name evidence="3" type="ORF">PYX00_011596</name>
</gene>
<dbReference type="SUPFAM" id="SSF46785">
    <property type="entry name" value="Winged helix' DNA-binding domain"/>
    <property type="match status" value="1"/>
</dbReference>
<sequence>MEEIGKTDKQTNKSAETVDPGTNESMVYNQISSEIQLLKNDIDTFSRDVPLRAPYDFENVRQDPRRVYYKKVVLPPKKPKKDTKKRIVDAWRYFYIIRNLPLSYLLKSTDKMIYMDEFLVMERENQDIRVFRQIEKMRRRGTLVEDIWEDCSGSPASECIGSSCYRSAYEYVIDRFRKCLFKKRVLSLRETKAEDRREELLGACTEYYKIIQRSIMRRKKESAPRRDASVHSSQTMVMNKIPQEVRGLVMPTEMAGHRATGDRPAVLGSHDKAAAVFKSGYVDVGRQPRPMGVAGTPAQAMGMEDTGRASEVFMSNVRSADGPEPIFGDNPGRRDVQRDVLRLYGHRHGDMLSKAIFRYFAPPTKMNDLAEREREARLAKDDEKIKEVFMGMLKACGSDAEVLSLMKGLGRRKGQLKQAYRWFVNHVFDCRHREAMQDAQGPRGTGSFMAFCHTMLKDIVEGKMFLEEERIKIASVLKDMYVGLNDMRGALDAIFDIPVETFTSVSEAKVVGFQLEQLRLAVVNSEWIKADVCSKKIRRRYFEETGDWAQEARYDSYMVDLCLGKKSYMEASKILLKVSQISEPHQNIVKSSFFSLIAPRSEERSGMIRTLILEKNNTESVRRALALFLKSELIQHSAMDVFRSVLGADAERFSEAAVDAVDIHNLAIVSRFCTFLSLKDLACLLQCSGEDVIDKICRAVNSGLLHCRIDQSRQLVKFNRSLDPDWIRDVDSVLDSLMEANHMIHTENLKYAASKNKS</sequence>
<dbReference type="SMART" id="SM00088">
    <property type="entry name" value="PINT"/>
    <property type="match status" value="1"/>
</dbReference>
<protein>
    <recommendedName>
        <fullName evidence="2">PCI domain-containing protein</fullName>
    </recommendedName>
</protein>
<organism evidence="3">
    <name type="scientific">Menopon gallinae</name>
    <name type="common">poultry shaft louse</name>
    <dbReference type="NCBI Taxonomy" id="328185"/>
    <lineage>
        <taxon>Eukaryota</taxon>
        <taxon>Metazoa</taxon>
        <taxon>Ecdysozoa</taxon>
        <taxon>Arthropoda</taxon>
        <taxon>Hexapoda</taxon>
        <taxon>Insecta</taxon>
        <taxon>Pterygota</taxon>
        <taxon>Neoptera</taxon>
        <taxon>Paraneoptera</taxon>
        <taxon>Psocodea</taxon>
        <taxon>Troctomorpha</taxon>
        <taxon>Phthiraptera</taxon>
        <taxon>Amblycera</taxon>
        <taxon>Menoponidae</taxon>
        <taxon>Menopon</taxon>
    </lineage>
</organism>
<dbReference type="Gene3D" id="1.10.10.10">
    <property type="entry name" value="Winged helix-like DNA-binding domain superfamily/Winged helix DNA-binding domain"/>
    <property type="match status" value="1"/>
</dbReference>
<feature type="region of interest" description="Disordered" evidence="1">
    <location>
        <begin position="1"/>
        <end position="25"/>
    </location>
</feature>
<dbReference type="InterPro" id="IPR054559">
    <property type="entry name" value="PSMD12-CSN4-like_N"/>
</dbReference>
<dbReference type="AlphaFoldDB" id="A0AAW2H832"/>
<proteinExistence type="predicted"/>
<dbReference type="InterPro" id="IPR040134">
    <property type="entry name" value="PSMD12/CSN4"/>
</dbReference>
<feature type="compositionally biased region" description="Polar residues" evidence="1">
    <location>
        <begin position="12"/>
        <end position="25"/>
    </location>
</feature>
<feature type="domain" description="PCI" evidence="2">
    <location>
        <begin position="652"/>
        <end position="737"/>
    </location>
</feature>
<dbReference type="GO" id="GO:0005737">
    <property type="term" value="C:cytoplasm"/>
    <property type="evidence" value="ECO:0007669"/>
    <property type="project" value="TreeGrafter"/>
</dbReference>
<name>A0AAW2H832_9NEOP</name>
<dbReference type="EMBL" id="JARGDH010000006">
    <property type="protein sequence ID" value="KAL0265879.1"/>
    <property type="molecule type" value="Genomic_DNA"/>
</dbReference>
<dbReference type="Pfam" id="PF22241">
    <property type="entry name" value="PSMD12-CSN4_N"/>
    <property type="match status" value="1"/>
</dbReference>
<feature type="compositionally biased region" description="Basic and acidic residues" evidence="1">
    <location>
        <begin position="1"/>
        <end position="11"/>
    </location>
</feature>
<dbReference type="PANTHER" id="PTHR10855">
    <property type="entry name" value="26S PROTEASOME NON-ATPASE REGULATORY SUBUNIT 12/COP9 SIGNALOSOME COMPLEX SUBUNIT 4"/>
    <property type="match status" value="1"/>
</dbReference>
<dbReference type="Pfam" id="PF01399">
    <property type="entry name" value="PCI"/>
    <property type="match status" value="1"/>
</dbReference>
<dbReference type="InterPro" id="IPR000717">
    <property type="entry name" value="PCI_dom"/>
</dbReference>
<dbReference type="PANTHER" id="PTHR10855:SF1">
    <property type="entry name" value="26S PROTEASOME NON-ATPASE REGULATORY SUBUNIT 12"/>
    <property type="match status" value="1"/>
</dbReference>
<evidence type="ECO:0000313" key="3">
    <source>
        <dbReference type="EMBL" id="KAL0265879.1"/>
    </source>
</evidence>
<dbReference type="GO" id="GO:0008541">
    <property type="term" value="C:proteasome regulatory particle, lid subcomplex"/>
    <property type="evidence" value="ECO:0007669"/>
    <property type="project" value="TreeGrafter"/>
</dbReference>
<dbReference type="InterPro" id="IPR036390">
    <property type="entry name" value="WH_DNA-bd_sf"/>
</dbReference>
<evidence type="ECO:0000259" key="2">
    <source>
        <dbReference type="SMART" id="SM00088"/>
    </source>
</evidence>
<accession>A0AAW2H832</accession>